<feature type="non-terminal residue" evidence="3">
    <location>
        <position position="1"/>
    </location>
</feature>
<sequence length="156" mass="17270">TPPTGPEVPGTRVSGLIVIIITLVGAALLVLNVALVACFIKRRARKRMTGGCKRKQTDETRKERRIKGILRSSSASSSSVLSRSLQPPEVACMCMFRFSAPDGSRTRHIKGSGGQSGSPESSYSLCINCRRAISRRQRRSRRLRFAPTETQERKPW</sequence>
<feature type="compositionally biased region" description="Low complexity" evidence="1">
    <location>
        <begin position="70"/>
        <end position="79"/>
    </location>
</feature>
<gene>
    <name evidence="3" type="ORF">SK128_016117</name>
</gene>
<evidence type="ECO:0000256" key="2">
    <source>
        <dbReference type="SAM" id="Phobius"/>
    </source>
</evidence>
<keyword evidence="2" id="KW-1133">Transmembrane helix</keyword>
<comment type="caution">
    <text evidence="3">The sequence shown here is derived from an EMBL/GenBank/DDBJ whole genome shotgun (WGS) entry which is preliminary data.</text>
</comment>
<accession>A0AAN8WGD3</accession>
<keyword evidence="2" id="KW-0472">Membrane</keyword>
<dbReference type="AlphaFoldDB" id="A0AAN8WGD3"/>
<evidence type="ECO:0000313" key="4">
    <source>
        <dbReference type="Proteomes" id="UP001381693"/>
    </source>
</evidence>
<feature type="transmembrane region" description="Helical" evidence="2">
    <location>
        <begin position="16"/>
        <end position="40"/>
    </location>
</feature>
<evidence type="ECO:0000313" key="3">
    <source>
        <dbReference type="EMBL" id="KAK7060632.1"/>
    </source>
</evidence>
<dbReference type="Proteomes" id="UP001381693">
    <property type="component" value="Unassembled WGS sequence"/>
</dbReference>
<feature type="region of interest" description="Disordered" evidence="1">
    <location>
        <begin position="49"/>
        <end position="79"/>
    </location>
</feature>
<keyword evidence="4" id="KW-1185">Reference proteome</keyword>
<reference evidence="3 4" key="1">
    <citation type="submission" date="2023-11" db="EMBL/GenBank/DDBJ databases">
        <title>Halocaridina rubra genome assembly.</title>
        <authorList>
            <person name="Smith C."/>
        </authorList>
    </citation>
    <scope>NUCLEOTIDE SEQUENCE [LARGE SCALE GENOMIC DNA]</scope>
    <source>
        <strain evidence="3">EP-1</strain>
        <tissue evidence="3">Whole</tissue>
    </source>
</reference>
<dbReference type="EMBL" id="JAXCGZ010021063">
    <property type="protein sequence ID" value="KAK7060632.1"/>
    <property type="molecule type" value="Genomic_DNA"/>
</dbReference>
<keyword evidence="2" id="KW-0812">Transmembrane</keyword>
<feature type="region of interest" description="Disordered" evidence="1">
    <location>
        <begin position="103"/>
        <end position="122"/>
    </location>
</feature>
<evidence type="ECO:0000256" key="1">
    <source>
        <dbReference type="SAM" id="MobiDB-lite"/>
    </source>
</evidence>
<name>A0AAN8WGD3_HALRR</name>
<protein>
    <submittedName>
        <fullName evidence="3">Uncharacterized protein</fullName>
    </submittedName>
</protein>
<proteinExistence type="predicted"/>
<feature type="region of interest" description="Disordered" evidence="1">
    <location>
        <begin position="137"/>
        <end position="156"/>
    </location>
</feature>
<organism evidence="3 4">
    <name type="scientific">Halocaridina rubra</name>
    <name type="common">Hawaiian red shrimp</name>
    <dbReference type="NCBI Taxonomy" id="373956"/>
    <lineage>
        <taxon>Eukaryota</taxon>
        <taxon>Metazoa</taxon>
        <taxon>Ecdysozoa</taxon>
        <taxon>Arthropoda</taxon>
        <taxon>Crustacea</taxon>
        <taxon>Multicrustacea</taxon>
        <taxon>Malacostraca</taxon>
        <taxon>Eumalacostraca</taxon>
        <taxon>Eucarida</taxon>
        <taxon>Decapoda</taxon>
        <taxon>Pleocyemata</taxon>
        <taxon>Caridea</taxon>
        <taxon>Atyoidea</taxon>
        <taxon>Atyidae</taxon>
        <taxon>Halocaridina</taxon>
    </lineage>
</organism>